<feature type="compositionally biased region" description="Low complexity" evidence="1">
    <location>
        <begin position="476"/>
        <end position="489"/>
    </location>
</feature>
<sequence length="1354" mass="141960">MSQSPMGVISPHRLAMSSAIIPPRSRTQSFSSSDRLSTVTSHALASPPLSIVPEPVFIASSAAAQIVSNDHDGHADSWYDQHGIEPSDEPALVSPAALQLVNKFLDQLLFKFLAGSGSATLTALRPAVAEVLKPKLAIDAIKLADEELREYLGAAADDDAGTDSETDADNGPAGASAPATAPYPGGWDLELVWKRTRLRCMVYSSLGDMEEEDEDFYAERDNLAVHSFLDGHDGDELVSPAVAIFLTSILEFMAEQALIVAGQAASHRVRAKFEKDLKYGTRNPSDLADRIVVEELDMERVALDRTLGRLWRAWKKKIRLPGAGGALDQTISRQQSRSSLRGLKGGATRSPSFNAEPDVTVTEPEPEPEPETMSQARDAAPSTAKVGTRPADETQGTRDHGTTRLAANIPLPLGPKDVDEIEVPGLVSYSDDEEGQAGVTSTSPGRKSKSLLLTPDLVGAAWPKPPAFPSRKRPRSMPMLTTTPSTSSLAVAKAAQMPVGADRDAPPGLAEQSAAAHETRETDDGRANPRLTFGVRDDEAPQVEPGLGSSPTQAGPRPLDVHDADVHVEADEVQIMTSSRISISGRSSSAASDHGRPLALALPLKPSKPMRASSIHSLRLIDVTGPRSPGARSPCPSTPSQGSVMDATEQARSPGGLCFASNVRAPPMVDRRSPDFTLASRSTGLVHHAGKSSRGATESISEAEEVVADHGGHVYAHVPGLHISLAPDLAAGPRPQPVSSHLGRHQASPTALAGGATAGATGFSSTTPSGPFFIESEPDVPKGWRVAARPSPQSSPLAATTPSSAMPCSPLGSATTTPPALPDRSPSRRALASGSVGRPADSSAPATERAHFEELILSDQTIQYTLTPQGMRDLVQTPTSPGALAVSGSPGGPAKLRKNSDTRQPSDRSRTASAHRPGDLQGSTSVTPSTGLSSHPVAVAMAPSEADGARLASPSPRSTSLAQATSSARDSQAGHARHPQEPMTDLGDFMRSTGPSGVSYGAAAAPRQESSVDLSRASTTSSGTRTRLQARDASVDYRDNSADLIDFIRRGPPSGVPGNHRIPRTVAPFRTTMDSDQPAGVRSSATSTNVTDYSLQSSTNSQSALLGRNKPLPGLGGRLTGIADDDDKGERPMPKRKTRRVRDPYAIDLSDEEDMDGDMDGDRDGANRRPAAAPKEESLAEFLRNVSPPPPLPPPPPEPEQPAKRATQAGSQPRKKASAPSLMSRLGRRSTERLAESRSLSSRAGGGRGGHIPIQVNVPALPDKYANMDLGSAKAAAMTGISSGAVGGPKPAMKRFEPREAVLTGSRGTSDLADFLRDSAPPSSMLAQGPAPIAPTEAGGFGKVFARRKKSVIG</sequence>
<feature type="compositionally biased region" description="Low complexity" evidence="1">
    <location>
        <begin position="1015"/>
        <end position="1027"/>
    </location>
</feature>
<reference evidence="2" key="1">
    <citation type="journal article" date="2023" name="Mol. Plant Microbe Interact.">
        <title>Elucidating the Obligate Nature and Biological Capacity of an Invasive Fungal Corn Pathogen.</title>
        <authorList>
            <person name="MacCready J.S."/>
            <person name="Roggenkamp E.M."/>
            <person name="Gdanetz K."/>
            <person name="Chilvers M.I."/>
        </authorList>
    </citation>
    <scope>NUCLEOTIDE SEQUENCE</scope>
    <source>
        <strain evidence="2">PM02</strain>
    </source>
</reference>
<feature type="compositionally biased region" description="Acidic residues" evidence="1">
    <location>
        <begin position="156"/>
        <end position="168"/>
    </location>
</feature>
<feature type="region of interest" description="Disordered" evidence="1">
    <location>
        <begin position="1070"/>
        <end position="1255"/>
    </location>
</feature>
<accession>A0AAD9IAQ6</accession>
<feature type="compositionally biased region" description="Polar residues" evidence="1">
    <location>
        <begin position="1083"/>
        <end position="1104"/>
    </location>
</feature>
<evidence type="ECO:0000313" key="2">
    <source>
        <dbReference type="EMBL" id="KAK2074284.1"/>
    </source>
</evidence>
<proteinExistence type="predicted"/>
<feature type="region of interest" description="Disordered" evidence="1">
    <location>
        <begin position="329"/>
        <end position="450"/>
    </location>
</feature>
<gene>
    <name evidence="2" type="ORF">P8C59_008503</name>
</gene>
<feature type="compositionally biased region" description="Acidic residues" evidence="1">
    <location>
        <begin position="1149"/>
        <end position="1159"/>
    </location>
</feature>
<feature type="compositionally biased region" description="Polar residues" evidence="1">
    <location>
        <begin position="955"/>
        <end position="970"/>
    </location>
</feature>
<feature type="compositionally biased region" description="Low complexity" evidence="1">
    <location>
        <begin position="790"/>
        <end position="807"/>
    </location>
</feature>
<feature type="compositionally biased region" description="Basic and acidic residues" evidence="1">
    <location>
        <begin position="898"/>
        <end position="910"/>
    </location>
</feature>
<feature type="compositionally biased region" description="Low complexity" evidence="1">
    <location>
        <begin position="169"/>
        <end position="181"/>
    </location>
</feature>
<feature type="region of interest" description="Disordered" evidence="1">
    <location>
        <begin position="463"/>
        <end position="560"/>
    </location>
</feature>
<dbReference type="EMBL" id="JAQQPM010000008">
    <property type="protein sequence ID" value="KAK2074284.1"/>
    <property type="molecule type" value="Genomic_DNA"/>
</dbReference>
<feature type="region of interest" description="Disordered" evidence="1">
    <location>
        <begin position="872"/>
        <end position="1034"/>
    </location>
</feature>
<feature type="region of interest" description="Disordered" evidence="1">
    <location>
        <begin position="727"/>
        <end position="848"/>
    </location>
</feature>
<feature type="compositionally biased region" description="Basic and acidic residues" evidence="1">
    <location>
        <begin position="517"/>
        <end position="527"/>
    </location>
</feature>
<feature type="region of interest" description="Disordered" evidence="1">
    <location>
        <begin position="625"/>
        <end position="646"/>
    </location>
</feature>
<comment type="caution">
    <text evidence="2">The sequence shown here is derived from an EMBL/GenBank/DDBJ whole genome shotgun (WGS) entry which is preliminary data.</text>
</comment>
<keyword evidence="3" id="KW-1185">Reference proteome</keyword>
<organism evidence="2 3">
    <name type="scientific">Phyllachora maydis</name>
    <dbReference type="NCBI Taxonomy" id="1825666"/>
    <lineage>
        <taxon>Eukaryota</taxon>
        <taxon>Fungi</taxon>
        <taxon>Dikarya</taxon>
        <taxon>Ascomycota</taxon>
        <taxon>Pezizomycotina</taxon>
        <taxon>Sordariomycetes</taxon>
        <taxon>Sordariomycetidae</taxon>
        <taxon>Phyllachorales</taxon>
        <taxon>Phyllachoraceae</taxon>
        <taxon>Phyllachora</taxon>
    </lineage>
</organism>
<feature type="compositionally biased region" description="Low complexity" evidence="1">
    <location>
        <begin position="747"/>
        <end position="773"/>
    </location>
</feature>
<feature type="region of interest" description="Disordered" evidence="1">
    <location>
        <begin position="154"/>
        <end position="181"/>
    </location>
</feature>
<feature type="region of interest" description="Disordered" evidence="1">
    <location>
        <begin position="680"/>
        <end position="700"/>
    </location>
</feature>
<feature type="region of interest" description="Disordered" evidence="1">
    <location>
        <begin position="1300"/>
        <end position="1338"/>
    </location>
</feature>
<evidence type="ECO:0000313" key="3">
    <source>
        <dbReference type="Proteomes" id="UP001217918"/>
    </source>
</evidence>
<feature type="compositionally biased region" description="Polar residues" evidence="1">
    <location>
        <begin position="921"/>
        <end position="933"/>
    </location>
</feature>
<feature type="compositionally biased region" description="Pro residues" evidence="1">
    <location>
        <begin position="1187"/>
        <end position="1200"/>
    </location>
</feature>
<name>A0AAD9IAQ6_9PEZI</name>
<dbReference type="Proteomes" id="UP001217918">
    <property type="component" value="Unassembled WGS sequence"/>
</dbReference>
<evidence type="ECO:0000256" key="1">
    <source>
        <dbReference type="SAM" id="MobiDB-lite"/>
    </source>
</evidence>
<feature type="compositionally biased region" description="Basic and acidic residues" evidence="1">
    <location>
        <begin position="390"/>
        <end position="402"/>
    </location>
</feature>
<protein>
    <submittedName>
        <fullName evidence="2">Uncharacterized protein</fullName>
    </submittedName>
</protein>